<name>A0A2G5B549_COERN</name>
<reference evidence="1 2" key="1">
    <citation type="journal article" date="2015" name="Genome Biol. Evol.">
        <title>Phylogenomic analyses indicate that early fungi evolved digesting cell walls of algal ancestors of land plants.</title>
        <authorList>
            <person name="Chang Y."/>
            <person name="Wang S."/>
            <person name="Sekimoto S."/>
            <person name="Aerts A.L."/>
            <person name="Choi C."/>
            <person name="Clum A."/>
            <person name="LaButti K.M."/>
            <person name="Lindquist E.A."/>
            <person name="Yee Ngan C."/>
            <person name="Ohm R.A."/>
            <person name="Salamov A.A."/>
            <person name="Grigoriev I.V."/>
            <person name="Spatafora J.W."/>
            <person name="Berbee M.L."/>
        </authorList>
    </citation>
    <scope>NUCLEOTIDE SEQUENCE [LARGE SCALE GENOMIC DNA]</scope>
    <source>
        <strain evidence="1 2">NRRL 1564</strain>
    </source>
</reference>
<keyword evidence="2" id="KW-1185">Reference proteome</keyword>
<gene>
    <name evidence="1" type="ORF">COEREDRAFT_82945</name>
</gene>
<dbReference type="AlphaFoldDB" id="A0A2G5B549"/>
<evidence type="ECO:0000313" key="2">
    <source>
        <dbReference type="Proteomes" id="UP000242474"/>
    </source>
</evidence>
<organism evidence="1 2">
    <name type="scientific">Coemansia reversa (strain ATCC 12441 / NRRL 1564)</name>
    <dbReference type="NCBI Taxonomy" id="763665"/>
    <lineage>
        <taxon>Eukaryota</taxon>
        <taxon>Fungi</taxon>
        <taxon>Fungi incertae sedis</taxon>
        <taxon>Zoopagomycota</taxon>
        <taxon>Kickxellomycotina</taxon>
        <taxon>Kickxellomycetes</taxon>
        <taxon>Kickxellales</taxon>
        <taxon>Kickxellaceae</taxon>
        <taxon>Coemansia</taxon>
    </lineage>
</organism>
<protein>
    <submittedName>
        <fullName evidence="1">Uncharacterized protein</fullName>
    </submittedName>
</protein>
<evidence type="ECO:0000313" key="1">
    <source>
        <dbReference type="EMBL" id="PIA14120.1"/>
    </source>
</evidence>
<accession>A0A2G5B549</accession>
<dbReference type="EMBL" id="KZ303521">
    <property type="protein sequence ID" value="PIA14120.1"/>
    <property type="molecule type" value="Genomic_DNA"/>
</dbReference>
<sequence>MLQCRGLRFSQNYLALYGGAPVRILNAQTAWRFSRLYASATKDTTSDQQGPFKTPKFTGFFQFCRRFYRLVNFEINPTPI</sequence>
<dbReference type="Proteomes" id="UP000242474">
    <property type="component" value="Unassembled WGS sequence"/>
</dbReference>
<proteinExistence type="predicted"/>